<name>A0ABM0MYM3_SACKO</name>
<gene>
    <name evidence="2" type="primary">LOC102807383</name>
</gene>
<dbReference type="Proteomes" id="UP000694865">
    <property type="component" value="Unplaced"/>
</dbReference>
<reference evidence="2" key="1">
    <citation type="submission" date="2025-08" db="UniProtKB">
        <authorList>
            <consortium name="RefSeq"/>
        </authorList>
    </citation>
    <scope>IDENTIFICATION</scope>
    <source>
        <tissue evidence="2">Testes</tissue>
    </source>
</reference>
<evidence type="ECO:0000313" key="1">
    <source>
        <dbReference type="Proteomes" id="UP000694865"/>
    </source>
</evidence>
<dbReference type="RefSeq" id="XP_006825114.1">
    <property type="nucleotide sequence ID" value="XM_006825051.1"/>
</dbReference>
<protein>
    <submittedName>
        <fullName evidence="2">Uncharacterized protein LOC102807383</fullName>
    </submittedName>
</protein>
<sequence>MMFSERQYATLDVDLTRVRLHEPLSIIIQQPLLYVRDMVPKPCLDAIIKLDQLTHMKKLRDVARNDLFPTSEMILSLSREFGVPLTTADFEELKEVESETDIDGKHVSVQYAQTSRDWTPIDMYNENYLHYLEERSKYAHKQDYIKQNINNVHEASKTNERVRPKTIAAIPTNGTVHNYSTQYLNSMEQAREKLRQELAKDVHQRFTYCQDYNSSTVVPVNMTQEESVSKDSWRTPDGFIYPGIKNALESNEHIKRPHPAKCDELKEYWRENILHSNILKPTLERDRMTWSERVSDFNLWSKPAGAFDPSVPPTIHHAGDKLAAEQEAAARFELEKWKSKIIVDDTNVHFHRCATDTEQTYRGPKSSNQLDKLQGLLKDEPKKIGLKKSPVLHDIPALSVVLNPSVDTKARHGELPVIDHDNCVNQSHHGYNPGPYQTLSWTLPHNRIPIRDMQHAKFEALKGHDFRLYHKERSVLSRVPIKTLSSEDRNNNLFELGGTEDYRYSSIKSGNICYLQPPPSIKAAPLHTEFYFPDRDKYAEKPTCKKAAAQLAALN</sequence>
<dbReference type="GeneID" id="102807383"/>
<proteinExistence type="predicted"/>
<dbReference type="PANTHER" id="PTHR33667">
    <property type="entry name" value="SI:DKEY-57N24.6"/>
    <property type="match status" value="1"/>
</dbReference>
<accession>A0ABM0MYM3</accession>
<organism evidence="1 2">
    <name type="scientific">Saccoglossus kowalevskii</name>
    <name type="common">Acorn worm</name>
    <dbReference type="NCBI Taxonomy" id="10224"/>
    <lineage>
        <taxon>Eukaryota</taxon>
        <taxon>Metazoa</taxon>
        <taxon>Hemichordata</taxon>
        <taxon>Enteropneusta</taxon>
        <taxon>Harrimaniidae</taxon>
        <taxon>Saccoglossus</taxon>
    </lineage>
</organism>
<evidence type="ECO:0000313" key="2">
    <source>
        <dbReference type="RefSeq" id="XP_006825114.1"/>
    </source>
</evidence>
<dbReference type="PANTHER" id="PTHR33667:SF7">
    <property type="entry name" value="RIKEN CDNA 1810020O05 GENE"/>
    <property type="match status" value="1"/>
</dbReference>
<keyword evidence="1" id="KW-1185">Reference proteome</keyword>